<evidence type="ECO:0000256" key="3">
    <source>
        <dbReference type="ARBA" id="ARBA00022679"/>
    </source>
</evidence>
<accession>A0AAP0L5B7</accession>
<dbReference type="Gene3D" id="3.40.50.2000">
    <property type="entry name" value="Glycogen Phosphorylase B"/>
    <property type="match status" value="2"/>
</dbReference>
<protein>
    <recommendedName>
        <fullName evidence="7">UDP-glycosyltransferase</fullName>
    </recommendedName>
</protein>
<evidence type="ECO:0008006" key="7">
    <source>
        <dbReference type="Google" id="ProtNLM"/>
    </source>
</evidence>
<name>A0AAP0L5B7_9MAGN</name>
<dbReference type="Proteomes" id="UP001420932">
    <property type="component" value="Unassembled WGS sequence"/>
</dbReference>
<evidence type="ECO:0000313" key="6">
    <source>
        <dbReference type="Proteomes" id="UP001420932"/>
    </source>
</evidence>
<dbReference type="InterPro" id="IPR002213">
    <property type="entry name" value="UDP_glucos_trans"/>
</dbReference>
<organism evidence="5 6">
    <name type="scientific">Stephania yunnanensis</name>
    <dbReference type="NCBI Taxonomy" id="152371"/>
    <lineage>
        <taxon>Eukaryota</taxon>
        <taxon>Viridiplantae</taxon>
        <taxon>Streptophyta</taxon>
        <taxon>Embryophyta</taxon>
        <taxon>Tracheophyta</taxon>
        <taxon>Spermatophyta</taxon>
        <taxon>Magnoliopsida</taxon>
        <taxon>Ranunculales</taxon>
        <taxon>Menispermaceae</taxon>
        <taxon>Menispermoideae</taxon>
        <taxon>Cissampelideae</taxon>
        <taxon>Stephania</taxon>
    </lineage>
</organism>
<dbReference type="AlphaFoldDB" id="A0AAP0L5B7"/>
<reference evidence="5 6" key="1">
    <citation type="submission" date="2024-01" db="EMBL/GenBank/DDBJ databases">
        <title>Genome assemblies of Stephania.</title>
        <authorList>
            <person name="Yang L."/>
        </authorList>
    </citation>
    <scope>NUCLEOTIDE SEQUENCE [LARGE SCALE GENOMIC DNA]</scope>
    <source>
        <strain evidence="5">YNDBR</strain>
        <tissue evidence="5">Leaf</tissue>
    </source>
</reference>
<dbReference type="FunFam" id="3.40.50.2000:FF:000088">
    <property type="entry name" value="Glycosyltransferase"/>
    <property type="match status" value="1"/>
</dbReference>
<dbReference type="Pfam" id="PF00201">
    <property type="entry name" value="UDPGT"/>
    <property type="match status" value="1"/>
</dbReference>
<proteinExistence type="inferred from homology"/>
<evidence type="ECO:0000256" key="1">
    <source>
        <dbReference type="ARBA" id="ARBA00009995"/>
    </source>
</evidence>
<evidence type="ECO:0000313" key="5">
    <source>
        <dbReference type="EMBL" id="KAK9163997.1"/>
    </source>
</evidence>
<dbReference type="CDD" id="cd03784">
    <property type="entry name" value="GT1_Gtf-like"/>
    <property type="match status" value="1"/>
</dbReference>
<dbReference type="EMBL" id="JBBNAF010000002">
    <property type="protein sequence ID" value="KAK9163997.1"/>
    <property type="molecule type" value="Genomic_DNA"/>
</dbReference>
<dbReference type="FunFam" id="3.40.50.2000:FF:000037">
    <property type="entry name" value="Glycosyltransferase"/>
    <property type="match status" value="1"/>
</dbReference>
<gene>
    <name evidence="5" type="ORF">Syun_004899</name>
</gene>
<dbReference type="GO" id="GO:0035251">
    <property type="term" value="F:UDP-glucosyltransferase activity"/>
    <property type="evidence" value="ECO:0007669"/>
    <property type="project" value="InterPro"/>
</dbReference>
<keyword evidence="2" id="KW-0328">Glycosyltransferase</keyword>
<keyword evidence="3" id="KW-0808">Transferase</keyword>
<keyword evidence="6" id="KW-1185">Reference proteome</keyword>
<dbReference type="InterPro" id="IPR050481">
    <property type="entry name" value="UDP-glycosyltransf_plant"/>
</dbReference>
<sequence>MFGFGDDFSIEIQQVPWLFWANLLVMLLLLFLLYHLVSIMGFDGADTAPSAPTQKSKDFGSRSYRASTSSSITRKIFPDELIKMKENQSHPTVIVGRITSTSNRRRNEQIQVIDEPSATKTMETSESYLPYSPCSWLELARRAGPLLLIRKRQLHQNPVSSRAFAAKNMDANCQQVVVLPWFAFGHMLPFLEFSKRLATNGIHVHFVSSPKNIQRLPTIPDDLARLINLVQIPLPSVEGLPDNAEATIDLPLEQVQYLKKAYDGIQGSFEKLVGQILPDLVVCDFISCWVPETAAKFGIPSAFLSAFSAATLAFIGPPTELRSNSRVKEDDFQVVPDWIPFPSTVAYPSFQAKRICHNINIPDVTGKSSGERLALTLEGCSFILVRGCREFEGEYINLLNKLYQKPVIPVGLLPPLPIDRSSTRTKETNWSDNFKWLDKHSPGSVIFVGFGSEYKLSVDQVRELAYGLELADAPFIWALKKPEGIDSSNLLPPGFQDRILDRGLVCLGWAPQLEILDHPAIGGCVFHSGWGSIIESLFYGHNLILLPMVADQGLNAKLMVEKGIGLEVERNEDGSFTRTAIARSIRLVMFEQEGESLRVKAGQMRSIFANQALHENYIKRFVQFMGCCKRNEHLLPEK</sequence>
<dbReference type="SUPFAM" id="SSF53756">
    <property type="entry name" value="UDP-Glycosyltransferase/glycogen phosphorylase"/>
    <property type="match status" value="1"/>
</dbReference>
<evidence type="ECO:0000256" key="4">
    <source>
        <dbReference type="SAM" id="Phobius"/>
    </source>
</evidence>
<dbReference type="PANTHER" id="PTHR48049:SF75">
    <property type="entry name" value="UDP-RHAMNOSE:RHAMNOSYLTRANSFERASE 1"/>
    <property type="match status" value="1"/>
</dbReference>
<keyword evidence="4" id="KW-1133">Transmembrane helix</keyword>
<comment type="similarity">
    <text evidence="1">Belongs to the UDP-glycosyltransferase family.</text>
</comment>
<keyword evidence="4" id="KW-0472">Membrane</keyword>
<feature type="transmembrane region" description="Helical" evidence="4">
    <location>
        <begin position="17"/>
        <end position="37"/>
    </location>
</feature>
<keyword evidence="4" id="KW-0812">Transmembrane</keyword>
<evidence type="ECO:0000256" key="2">
    <source>
        <dbReference type="ARBA" id="ARBA00022676"/>
    </source>
</evidence>
<dbReference type="PANTHER" id="PTHR48049">
    <property type="entry name" value="GLYCOSYLTRANSFERASE"/>
    <property type="match status" value="1"/>
</dbReference>
<comment type="caution">
    <text evidence="5">The sequence shown here is derived from an EMBL/GenBank/DDBJ whole genome shotgun (WGS) entry which is preliminary data.</text>
</comment>